<gene>
    <name evidence="2" type="ORF">AK812_SmicGene22741</name>
</gene>
<dbReference type="Pfam" id="PF00651">
    <property type="entry name" value="BTB"/>
    <property type="match status" value="1"/>
</dbReference>
<name>A0A1Q9DJ46_SYMMI</name>
<accession>A0A1Q9DJ46</accession>
<dbReference type="PANTHER" id="PTHR22744:SF17">
    <property type="entry name" value="BTB DOMAIN-CONTAINING PROTEIN"/>
    <property type="match status" value="1"/>
</dbReference>
<keyword evidence="3" id="KW-1185">Reference proteome</keyword>
<sequence length="441" mass="48823">MRKGPSITDWVQTLSKRQECGNSDVTEINREHNLSLPQSGKLLAVAVKNLLTCTPKLVLQFTLAHAAARSSRSVECKVQDIQVIHGQLELVGRPEDIKALGLGKDQAVEKGRLLGQQVLWHPPRAATAEKAAELWREGTESTDCASDLRKAMAKASQRPWVRITSALEPEGIPGPDCGLWTYQALGSSWVQFLDRLGEYQAGPGSTELFLRSKRHAGPKEVDFGDDWDSEDDEDFSLEILGLVDVPKKVDFQVPPATATSEEVSDLLLDFGGDTMPAVSQLLRLASPVFNRMLVSNMKEAQKSIIKVEVASKTEFKIFYDLLEPCSWSKDKISKANVDALLAISDYYQVDVVKQGCEQFLLGLPATGDRLLQAHKHGLNKQYQRCIVSIAEAGTKDDLLVLHGHPDVLLEVALEQQQQKHKSNPLACVQRVRRQAFSTHCL</sequence>
<proteinExistence type="predicted"/>
<protein>
    <recommendedName>
        <fullName evidence="1">BTB domain-containing protein</fullName>
    </recommendedName>
</protein>
<dbReference type="Gene3D" id="3.30.710.10">
    <property type="entry name" value="Potassium Channel Kv1.1, Chain A"/>
    <property type="match status" value="1"/>
</dbReference>
<dbReference type="InterPro" id="IPR011333">
    <property type="entry name" value="SKP1/BTB/POZ_sf"/>
</dbReference>
<dbReference type="PANTHER" id="PTHR22744">
    <property type="entry name" value="HELIX LOOP HELIX PROTEIN 21-RELATED"/>
    <property type="match status" value="1"/>
</dbReference>
<comment type="caution">
    <text evidence="2">The sequence shown here is derived from an EMBL/GenBank/DDBJ whole genome shotgun (WGS) entry which is preliminary data.</text>
</comment>
<dbReference type="PROSITE" id="PS50097">
    <property type="entry name" value="BTB"/>
    <property type="match status" value="1"/>
</dbReference>
<dbReference type="SMART" id="SM00225">
    <property type="entry name" value="BTB"/>
    <property type="match status" value="1"/>
</dbReference>
<evidence type="ECO:0000313" key="2">
    <source>
        <dbReference type="EMBL" id="OLP95170.1"/>
    </source>
</evidence>
<evidence type="ECO:0000313" key="3">
    <source>
        <dbReference type="Proteomes" id="UP000186817"/>
    </source>
</evidence>
<feature type="domain" description="BTB" evidence="1">
    <location>
        <begin position="264"/>
        <end position="322"/>
    </location>
</feature>
<dbReference type="EMBL" id="LSRX01000514">
    <property type="protein sequence ID" value="OLP95170.1"/>
    <property type="molecule type" value="Genomic_DNA"/>
</dbReference>
<dbReference type="OrthoDB" id="426168at2759"/>
<organism evidence="2 3">
    <name type="scientific">Symbiodinium microadriaticum</name>
    <name type="common">Dinoflagellate</name>
    <name type="synonym">Zooxanthella microadriatica</name>
    <dbReference type="NCBI Taxonomy" id="2951"/>
    <lineage>
        <taxon>Eukaryota</taxon>
        <taxon>Sar</taxon>
        <taxon>Alveolata</taxon>
        <taxon>Dinophyceae</taxon>
        <taxon>Suessiales</taxon>
        <taxon>Symbiodiniaceae</taxon>
        <taxon>Symbiodinium</taxon>
    </lineage>
</organism>
<dbReference type="Proteomes" id="UP000186817">
    <property type="component" value="Unassembled WGS sequence"/>
</dbReference>
<evidence type="ECO:0000259" key="1">
    <source>
        <dbReference type="PROSITE" id="PS50097"/>
    </source>
</evidence>
<dbReference type="CDD" id="cd18186">
    <property type="entry name" value="BTB_POZ_ZBTB_KLHL-like"/>
    <property type="match status" value="1"/>
</dbReference>
<reference evidence="2 3" key="1">
    <citation type="submission" date="2016-02" db="EMBL/GenBank/DDBJ databases">
        <title>Genome analysis of coral dinoflagellate symbionts highlights evolutionary adaptations to a symbiotic lifestyle.</title>
        <authorList>
            <person name="Aranda M."/>
            <person name="Li Y."/>
            <person name="Liew Y.J."/>
            <person name="Baumgarten S."/>
            <person name="Simakov O."/>
            <person name="Wilson M."/>
            <person name="Piel J."/>
            <person name="Ashoor H."/>
            <person name="Bougouffa S."/>
            <person name="Bajic V.B."/>
            <person name="Ryu T."/>
            <person name="Ravasi T."/>
            <person name="Bayer T."/>
            <person name="Micklem G."/>
            <person name="Kim H."/>
            <person name="Bhak J."/>
            <person name="Lajeunesse T.C."/>
            <person name="Voolstra C.R."/>
        </authorList>
    </citation>
    <scope>NUCLEOTIDE SEQUENCE [LARGE SCALE GENOMIC DNA]</scope>
    <source>
        <strain evidence="2 3">CCMP2467</strain>
    </source>
</reference>
<dbReference type="AlphaFoldDB" id="A0A1Q9DJ46"/>
<dbReference type="InterPro" id="IPR000210">
    <property type="entry name" value="BTB/POZ_dom"/>
</dbReference>
<dbReference type="SUPFAM" id="SSF54695">
    <property type="entry name" value="POZ domain"/>
    <property type="match status" value="1"/>
</dbReference>